<evidence type="ECO:0000313" key="3">
    <source>
        <dbReference type="Proteomes" id="UP000253235"/>
    </source>
</evidence>
<evidence type="ECO:0008006" key="4">
    <source>
        <dbReference type="Google" id="ProtNLM"/>
    </source>
</evidence>
<evidence type="ECO:0000256" key="1">
    <source>
        <dbReference type="SAM" id="MobiDB-lite"/>
    </source>
</evidence>
<dbReference type="EMBL" id="QNVY02000003">
    <property type="protein sequence ID" value="RYJ51463.1"/>
    <property type="molecule type" value="Genomic_DNA"/>
</dbReference>
<organism evidence="2 3">
    <name type="scientific">Flavobacterium petrolei</name>
    <dbReference type="NCBI Taxonomy" id="2259594"/>
    <lineage>
        <taxon>Bacteria</taxon>
        <taxon>Pseudomonadati</taxon>
        <taxon>Bacteroidota</taxon>
        <taxon>Flavobacteriia</taxon>
        <taxon>Flavobacteriales</taxon>
        <taxon>Flavobacteriaceae</taxon>
        <taxon>Flavobacterium</taxon>
    </lineage>
</organism>
<name>A0A482TJC0_9FLAO</name>
<dbReference type="RefSeq" id="WP_113666111.1">
    <property type="nucleotide sequence ID" value="NZ_QNVY02000003.1"/>
</dbReference>
<protein>
    <recommendedName>
        <fullName evidence="4">Lipoprotein</fullName>
    </recommendedName>
</protein>
<dbReference type="PROSITE" id="PS51257">
    <property type="entry name" value="PROKAR_LIPOPROTEIN"/>
    <property type="match status" value="1"/>
</dbReference>
<dbReference type="Proteomes" id="UP000253235">
    <property type="component" value="Unassembled WGS sequence"/>
</dbReference>
<feature type="compositionally biased region" description="Polar residues" evidence="1">
    <location>
        <begin position="35"/>
        <end position="52"/>
    </location>
</feature>
<feature type="compositionally biased region" description="Basic and acidic residues" evidence="1">
    <location>
        <begin position="23"/>
        <end position="34"/>
    </location>
</feature>
<gene>
    <name evidence="2" type="ORF">DR871_009690</name>
</gene>
<sequence length="161" mass="18497">MIKKTTLLITLLISAYSCGKKEENTITPEPKYEYDTNSEQYSGPPSENVTPQYENTVSEQTEPTNIEKYSQLKNNDVTIECETTVEFVDGKSDNITIKMQIPHEEPTTINLRNPVKVKSENSEIISKMYTDNNDEKVIFIWRKDMSKISIMNGDNAVMFLR</sequence>
<reference evidence="2 3" key="1">
    <citation type="submission" date="2019-01" db="EMBL/GenBank/DDBJ databases">
        <title>Flavobacterium sp. nov. isolated from arctic soil.</title>
        <authorList>
            <person name="Kim D.-U."/>
        </authorList>
    </citation>
    <scope>NUCLEOTIDE SEQUENCE [LARGE SCALE GENOMIC DNA]</scope>
    <source>
        <strain evidence="2 3">Kopri-42</strain>
    </source>
</reference>
<accession>A0A482TJC0</accession>
<dbReference type="AlphaFoldDB" id="A0A482TJC0"/>
<dbReference type="OrthoDB" id="1373461at2"/>
<feature type="region of interest" description="Disordered" evidence="1">
    <location>
        <begin position="23"/>
        <end position="52"/>
    </location>
</feature>
<evidence type="ECO:0000313" key="2">
    <source>
        <dbReference type="EMBL" id="RYJ51463.1"/>
    </source>
</evidence>
<comment type="caution">
    <text evidence="2">The sequence shown here is derived from an EMBL/GenBank/DDBJ whole genome shotgun (WGS) entry which is preliminary data.</text>
</comment>
<keyword evidence="3" id="KW-1185">Reference proteome</keyword>
<proteinExistence type="predicted"/>